<proteinExistence type="predicted"/>
<gene>
    <name evidence="1" type="ORF">M422DRAFT_271081</name>
</gene>
<evidence type="ECO:0000313" key="1">
    <source>
        <dbReference type="EMBL" id="KIJ27722.1"/>
    </source>
</evidence>
<name>A0A0C9UFC5_SPHS4</name>
<accession>A0A0C9UFC5</accession>
<dbReference type="Proteomes" id="UP000054279">
    <property type="component" value="Unassembled WGS sequence"/>
</dbReference>
<organism evidence="1 2">
    <name type="scientific">Sphaerobolus stellatus (strain SS14)</name>
    <dbReference type="NCBI Taxonomy" id="990650"/>
    <lineage>
        <taxon>Eukaryota</taxon>
        <taxon>Fungi</taxon>
        <taxon>Dikarya</taxon>
        <taxon>Basidiomycota</taxon>
        <taxon>Agaricomycotina</taxon>
        <taxon>Agaricomycetes</taxon>
        <taxon>Phallomycetidae</taxon>
        <taxon>Geastrales</taxon>
        <taxon>Sphaerobolaceae</taxon>
        <taxon>Sphaerobolus</taxon>
    </lineage>
</organism>
<dbReference type="EMBL" id="KN837326">
    <property type="protein sequence ID" value="KIJ27722.1"/>
    <property type="molecule type" value="Genomic_DNA"/>
</dbReference>
<keyword evidence="2" id="KW-1185">Reference proteome</keyword>
<sequence length="103" mass="11538">MQRTQNAASDADLELNAVYSDLTKKIMDVFGKMIAGSSTTSEDVAKMIFEAAADGTDRLRYFIGNDTRGFLKARYREKGIKADEEYVASMRNYVISIPEMLLP</sequence>
<reference evidence="1 2" key="1">
    <citation type="submission" date="2014-06" db="EMBL/GenBank/DDBJ databases">
        <title>Evolutionary Origins and Diversification of the Mycorrhizal Mutualists.</title>
        <authorList>
            <consortium name="DOE Joint Genome Institute"/>
            <consortium name="Mycorrhizal Genomics Consortium"/>
            <person name="Kohler A."/>
            <person name="Kuo A."/>
            <person name="Nagy L.G."/>
            <person name="Floudas D."/>
            <person name="Copeland A."/>
            <person name="Barry K.W."/>
            <person name="Cichocki N."/>
            <person name="Veneault-Fourrey C."/>
            <person name="LaButti K."/>
            <person name="Lindquist E.A."/>
            <person name="Lipzen A."/>
            <person name="Lundell T."/>
            <person name="Morin E."/>
            <person name="Murat C."/>
            <person name="Riley R."/>
            <person name="Ohm R."/>
            <person name="Sun H."/>
            <person name="Tunlid A."/>
            <person name="Henrissat B."/>
            <person name="Grigoriev I.V."/>
            <person name="Hibbett D.S."/>
            <person name="Martin F."/>
        </authorList>
    </citation>
    <scope>NUCLEOTIDE SEQUENCE [LARGE SCALE GENOMIC DNA]</scope>
    <source>
        <strain evidence="1 2">SS14</strain>
    </source>
</reference>
<protein>
    <submittedName>
        <fullName evidence="1">Uncharacterized protein</fullName>
    </submittedName>
</protein>
<dbReference type="HOGENOM" id="CLU_2265429_0_0_1"/>
<dbReference type="AlphaFoldDB" id="A0A0C9UFC5"/>
<dbReference type="OrthoDB" id="47007at2759"/>
<evidence type="ECO:0000313" key="2">
    <source>
        <dbReference type="Proteomes" id="UP000054279"/>
    </source>
</evidence>